<protein>
    <submittedName>
        <fullName evidence="2">Uncharacterized protein</fullName>
    </submittedName>
</protein>
<sequence length="74" mass="7721">MRSPAANGQGPRSFPAAACRPCLRDEQNAPLPSGKRRVPFCAVHAHAANADIPPGRPGYKKAGARLLPATGDHP</sequence>
<dbReference type="Proteomes" id="UP000003676">
    <property type="component" value="Unassembled WGS sequence"/>
</dbReference>
<dbReference type="AlphaFoldDB" id="B6WXS3"/>
<name>B6WXS3_9BACT</name>
<reference evidence="2 3" key="1">
    <citation type="submission" date="2008-10" db="EMBL/GenBank/DDBJ databases">
        <title>Draft genome sequence of Desulvovibrio piger (ATCC 29098).</title>
        <authorList>
            <person name="Sudarsanam P."/>
            <person name="Ley R."/>
            <person name="Guruge J."/>
            <person name="Turnbaugh P.J."/>
            <person name="Mahowald M."/>
            <person name="Liep D."/>
            <person name="Gordon J."/>
        </authorList>
    </citation>
    <scope>NUCLEOTIDE SEQUENCE [LARGE SCALE GENOMIC DNA]</scope>
    <source>
        <strain evidence="2 3">ATCC 29098</strain>
    </source>
</reference>
<gene>
    <name evidence="2" type="ORF">DESPIG_02903</name>
</gene>
<proteinExistence type="predicted"/>
<evidence type="ECO:0000313" key="3">
    <source>
        <dbReference type="Proteomes" id="UP000003676"/>
    </source>
</evidence>
<feature type="region of interest" description="Disordered" evidence="1">
    <location>
        <begin position="49"/>
        <end position="74"/>
    </location>
</feature>
<accession>B6WXS3</accession>
<organism evidence="2 3">
    <name type="scientific">Desulfovibrio piger ATCC 29098</name>
    <dbReference type="NCBI Taxonomy" id="411464"/>
    <lineage>
        <taxon>Bacteria</taxon>
        <taxon>Pseudomonadati</taxon>
        <taxon>Thermodesulfobacteriota</taxon>
        <taxon>Desulfovibrionia</taxon>
        <taxon>Desulfovibrionales</taxon>
        <taxon>Desulfovibrionaceae</taxon>
        <taxon>Desulfovibrio</taxon>
    </lineage>
</organism>
<dbReference type="EMBL" id="ABXU01000083">
    <property type="protein sequence ID" value="EEB32281.1"/>
    <property type="molecule type" value="Genomic_DNA"/>
</dbReference>
<evidence type="ECO:0000313" key="2">
    <source>
        <dbReference type="EMBL" id="EEB32281.1"/>
    </source>
</evidence>
<dbReference type="HOGENOM" id="CLU_2681737_0_0_7"/>
<comment type="caution">
    <text evidence="2">The sequence shown here is derived from an EMBL/GenBank/DDBJ whole genome shotgun (WGS) entry which is preliminary data.</text>
</comment>
<reference evidence="2 3" key="2">
    <citation type="submission" date="2008-10" db="EMBL/GenBank/DDBJ databases">
        <authorList>
            <person name="Fulton L."/>
            <person name="Clifton S."/>
            <person name="Fulton B."/>
            <person name="Xu J."/>
            <person name="Minx P."/>
            <person name="Pepin K.H."/>
            <person name="Johnson M."/>
            <person name="Bhonagiri V."/>
            <person name="Nash W.E."/>
            <person name="Mardis E.R."/>
            <person name="Wilson R.K."/>
        </authorList>
    </citation>
    <scope>NUCLEOTIDE SEQUENCE [LARGE SCALE GENOMIC DNA]</scope>
    <source>
        <strain evidence="2 3">ATCC 29098</strain>
    </source>
</reference>
<evidence type="ECO:0000256" key="1">
    <source>
        <dbReference type="SAM" id="MobiDB-lite"/>
    </source>
</evidence>